<dbReference type="GO" id="GO:0031398">
    <property type="term" value="P:positive regulation of protein ubiquitination"/>
    <property type="evidence" value="ECO:0007669"/>
    <property type="project" value="TreeGrafter"/>
</dbReference>
<dbReference type="KEGG" id="bbel:109485374"/>
<evidence type="ECO:0000256" key="3">
    <source>
        <dbReference type="ARBA" id="ARBA00022771"/>
    </source>
</evidence>
<dbReference type="InterPro" id="IPR050784">
    <property type="entry name" value="IAP"/>
</dbReference>
<dbReference type="CDD" id="cd00022">
    <property type="entry name" value="BIR"/>
    <property type="match status" value="3"/>
</dbReference>
<feature type="compositionally biased region" description="Basic and acidic residues" evidence="6">
    <location>
        <begin position="371"/>
        <end position="387"/>
    </location>
</feature>
<dbReference type="GO" id="GO:0061630">
    <property type="term" value="F:ubiquitin protein ligase activity"/>
    <property type="evidence" value="ECO:0007669"/>
    <property type="project" value="TreeGrafter"/>
</dbReference>
<dbReference type="OrthoDB" id="774873at2759"/>
<sequence>MAVAGSFNIPDNIMYSMEIIRLGSFATWPDHGYRTISPRKLAKAGLFYTGERDKVTCFSCGGSLEDWGDYYDEPLNKHFQEYPECVFARQKMEEGKGAVGGSGMDWESRQASDRIETAMGRMKTLGCDTSCPRDLNTEVHRLHTFYDWPRDVPVNPEHLARLGFFYLGTGDAVECAFCGGVLHRWEEVDDPAEEHANHYPRCPFVRGNPTSNMPTEGERYNLGREPQKSSLPIQVASPHPATYTYGPKHPELASQELRLTTFFSWPSRYTSSPTRLAEAGFYYTNIDDGVKCFWCDGVLKDWRPGEDPWTEHARWYAEKCGFVLRERGIDYVMGTKKKCSPELVGDAHQPEDDETSPKHFRGRAFGKRSQYRGDERRPTSDSEGRNNDDDEVEDMQCSMEALQTKLQRLTEERQCKVCRLSDACTVFLPCGHMCCCEGCASVLQRRRGKCPYCKERFSRVKRASLV</sequence>
<dbReference type="GO" id="GO:0005737">
    <property type="term" value="C:cytoplasm"/>
    <property type="evidence" value="ECO:0007669"/>
    <property type="project" value="TreeGrafter"/>
</dbReference>
<reference evidence="9" key="1">
    <citation type="submission" date="2025-08" db="UniProtKB">
        <authorList>
            <consortium name="RefSeq"/>
        </authorList>
    </citation>
    <scope>IDENTIFICATION</scope>
    <source>
        <tissue evidence="9">Gonad</tissue>
    </source>
</reference>
<dbReference type="InterPro" id="IPR013083">
    <property type="entry name" value="Znf_RING/FYVE/PHD"/>
</dbReference>
<comment type="similarity">
    <text evidence="1">Belongs to the IAP family.</text>
</comment>
<dbReference type="SUPFAM" id="SSF57924">
    <property type="entry name" value="Inhibitor of apoptosis (IAP) repeat"/>
    <property type="match status" value="3"/>
</dbReference>
<dbReference type="GO" id="GO:0043027">
    <property type="term" value="F:cysteine-type endopeptidase inhibitor activity involved in apoptotic process"/>
    <property type="evidence" value="ECO:0007669"/>
    <property type="project" value="TreeGrafter"/>
</dbReference>
<dbReference type="RefSeq" id="XP_019644489.1">
    <property type="nucleotide sequence ID" value="XM_019788930.1"/>
</dbReference>
<keyword evidence="8" id="KW-1185">Reference proteome</keyword>
<dbReference type="GO" id="GO:0008270">
    <property type="term" value="F:zinc ion binding"/>
    <property type="evidence" value="ECO:0007669"/>
    <property type="project" value="UniProtKB-KW"/>
</dbReference>
<dbReference type="PROSITE" id="PS50143">
    <property type="entry name" value="BIR_REPEAT_2"/>
    <property type="match status" value="3"/>
</dbReference>
<evidence type="ECO:0000256" key="4">
    <source>
        <dbReference type="ARBA" id="ARBA00022833"/>
    </source>
</evidence>
<proteinExistence type="inferred from homology"/>
<dbReference type="GeneID" id="109485374"/>
<organism evidence="8 9">
    <name type="scientific">Branchiostoma belcheri</name>
    <name type="common">Amphioxus</name>
    <dbReference type="NCBI Taxonomy" id="7741"/>
    <lineage>
        <taxon>Eukaryota</taxon>
        <taxon>Metazoa</taxon>
        <taxon>Chordata</taxon>
        <taxon>Cephalochordata</taxon>
        <taxon>Leptocardii</taxon>
        <taxon>Amphioxiformes</taxon>
        <taxon>Branchiostomatidae</taxon>
        <taxon>Branchiostoma</taxon>
    </lineage>
</organism>
<feature type="region of interest" description="Disordered" evidence="6">
    <location>
        <begin position="342"/>
        <end position="361"/>
    </location>
</feature>
<keyword evidence="4" id="KW-0862">Zinc</keyword>
<gene>
    <name evidence="9" type="primary">LOC109485374</name>
</gene>
<keyword evidence="3 5" id="KW-0863">Zinc-finger</keyword>
<protein>
    <submittedName>
        <fullName evidence="9">Baculoviral IAP repeat-containing protein 7-B-like</fullName>
    </submittedName>
</protein>
<dbReference type="Gene3D" id="3.30.40.10">
    <property type="entry name" value="Zinc/RING finger domain, C3HC4 (zinc finger)"/>
    <property type="match status" value="1"/>
</dbReference>
<dbReference type="SMART" id="SM00238">
    <property type="entry name" value="BIR"/>
    <property type="match status" value="3"/>
</dbReference>
<name>A0A6P5ADT9_BRABE</name>
<dbReference type="PANTHER" id="PTHR10044:SF139">
    <property type="entry name" value="DEATH-ASSOCIATED INHIBITOR OF APOPTOSIS 2"/>
    <property type="match status" value="1"/>
</dbReference>
<evidence type="ECO:0000256" key="5">
    <source>
        <dbReference type="PROSITE-ProRule" id="PRU00175"/>
    </source>
</evidence>
<dbReference type="Pfam" id="PF00653">
    <property type="entry name" value="BIR"/>
    <property type="match status" value="3"/>
</dbReference>
<dbReference type="Proteomes" id="UP000515135">
    <property type="component" value="Unplaced"/>
</dbReference>
<dbReference type="GO" id="GO:0043066">
    <property type="term" value="P:negative regulation of apoptotic process"/>
    <property type="evidence" value="ECO:0007669"/>
    <property type="project" value="TreeGrafter"/>
</dbReference>
<dbReference type="InterPro" id="IPR001370">
    <property type="entry name" value="BIR_rpt"/>
</dbReference>
<evidence type="ECO:0000313" key="8">
    <source>
        <dbReference type="Proteomes" id="UP000515135"/>
    </source>
</evidence>
<dbReference type="InterPro" id="IPR001841">
    <property type="entry name" value="Znf_RING"/>
</dbReference>
<evidence type="ECO:0000259" key="7">
    <source>
        <dbReference type="PROSITE" id="PS50089"/>
    </source>
</evidence>
<evidence type="ECO:0000256" key="6">
    <source>
        <dbReference type="SAM" id="MobiDB-lite"/>
    </source>
</evidence>
<dbReference type="PROSITE" id="PS50089">
    <property type="entry name" value="ZF_RING_2"/>
    <property type="match status" value="1"/>
</dbReference>
<evidence type="ECO:0000256" key="2">
    <source>
        <dbReference type="ARBA" id="ARBA00022723"/>
    </source>
</evidence>
<dbReference type="Pfam" id="PF13920">
    <property type="entry name" value="zf-C3HC4_3"/>
    <property type="match status" value="1"/>
</dbReference>
<dbReference type="GO" id="GO:0051726">
    <property type="term" value="P:regulation of cell cycle"/>
    <property type="evidence" value="ECO:0007669"/>
    <property type="project" value="TreeGrafter"/>
</dbReference>
<accession>A0A6P5ADT9</accession>
<evidence type="ECO:0000256" key="1">
    <source>
        <dbReference type="ARBA" id="ARBA00006672"/>
    </source>
</evidence>
<feature type="region of interest" description="Disordered" evidence="6">
    <location>
        <begin position="368"/>
        <end position="393"/>
    </location>
</feature>
<feature type="domain" description="RING-type" evidence="7">
    <location>
        <begin position="415"/>
        <end position="454"/>
    </location>
</feature>
<dbReference type="Gene3D" id="1.10.1170.10">
    <property type="entry name" value="Inhibitor Of Apoptosis Protein (2mihbC-IAP-1), Chain A"/>
    <property type="match status" value="3"/>
</dbReference>
<dbReference type="PANTHER" id="PTHR10044">
    <property type="entry name" value="INHIBITOR OF APOPTOSIS"/>
    <property type="match status" value="1"/>
</dbReference>
<evidence type="ECO:0000313" key="9">
    <source>
        <dbReference type="RefSeq" id="XP_019644489.1"/>
    </source>
</evidence>
<dbReference type="GO" id="GO:0005634">
    <property type="term" value="C:nucleus"/>
    <property type="evidence" value="ECO:0007669"/>
    <property type="project" value="TreeGrafter"/>
</dbReference>
<keyword evidence="2" id="KW-0479">Metal-binding</keyword>
<dbReference type="AlphaFoldDB" id="A0A6P5ADT9"/>